<keyword evidence="1" id="KW-0812">Transmembrane</keyword>
<evidence type="ECO:0000256" key="1">
    <source>
        <dbReference type="SAM" id="Phobius"/>
    </source>
</evidence>
<evidence type="ECO:0000313" key="2">
    <source>
        <dbReference type="EMBL" id="AEX62588.1"/>
    </source>
</evidence>
<keyword evidence="1" id="KW-1133">Transmembrane helix</keyword>
<dbReference type="EMBL" id="JN885997">
    <property type="protein sequence ID" value="AEX62588.1"/>
    <property type="molecule type" value="Genomic_DNA"/>
</dbReference>
<keyword evidence="1" id="KW-0472">Membrane</keyword>
<sequence>MLKFDNIYARNYKIASLYFIICLIYVLYNILIIFMFINIF</sequence>
<proteinExistence type="predicted"/>
<name>H2EDW5_9VIRU</name>
<accession>H2EDW5</accession>
<reference evidence="2" key="1">
    <citation type="submission" date="2011-10" db="EMBL/GenBank/DDBJ databases">
        <title>Provirophages and transpovirons: unique mobilome of giant viruses.</title>
        <authorList>
            <person name="Desnues C."/>
            <person name="LaScola B."/>
            <person name="Yutin N."/>
            <person name="Fournous G."/>
            <person name="Koonin E."/>
            <person name="Raoult D."/>
        </authorList>
    </citation>
    <scope>NUCLEOTIDE SEQUENCE</scope>
    <source>
        <strain evidence="2">Mv13-mv</strain>
    </source>
</reference>
<gene>
    <name evidence="2" type="ORF">mv_R383</name>
</gene>
<feature type="transmembrane region" description="Helical" evidence="1">
    <location>
        <begin position="12"/>
        <end position="37"/>
    </location>
</feature>
<organism evidence="2">
    <name type="scientific">Moumouvirus sp. 'Monve'</name>
    <dbReference type="NCBI Taxonomy" id="1128131"/>
    <lineage>
        <taxon>Viruses</taxon>
        <taxon>Varidnaviria</taxon>
        <taxon>Bamfordvirae</taxon>
        <taxon>Nucleocytoviricota</taxon>
        <taxon>Megaviricetes</taxon>
        <taxon>Imitervirales</taxon>
        <taxon>Mimiviridae</taxon>
        <taxon>Megamimivirinae</taxon>
        <taxon>Moumouvirus</taxon>
    </lineage>
</organism>
<protein>
    <submittedName>
        <fullName evidence="2">Uncharacterized protein</fullName>
    </submittedName>
</protein>